<sequence length="146" mass="16685">MAFAFYLPNSSPSLFQLFLQLCSKKRCYVLLPYVSANHCNHHCPKNELQSLSDLKSTSMCFTPESVGQTVWLSPVCPFRCPGKRGSSHSKEFPPIVKAEIWRSKRSDPHPQVYVSFLPAFHPPAFYRPKRTLGSTLCFRERKCSLT</sequence>
<dbReference type="Proteomes" id="UP000558488">
    <property type="component" value="Unassembled WGS sequence"/>
</dbReference>
<protein>
    <submittedName>
        <fullName evidence="1">Uncharacterized protein</fullName>
    </submittedName>
</protein>
<evidence type="ECO:0000313" key="2">
    <source>
        <dbReference type="Proteomes" id="UP000558488"/>
    </source>
</evidence>
<accession>A0A7J7YME5</accession>
<comment type="caution">
    <text evidence="1">The sequence shown here is derived from an EMBL/GenBank/DDBJ whole genome shotgun (WGS) entry which is preliminary data.</text>
</comment>
<name>A0A7J7YME5_PIPKU</name>
<proteinExistence type="predicted"/>
<dbReference type="EMBL" id="JACAGB010000005">
    <property type="protein sequence ID" value="KAF6363074.1"/>
    <property type="molecule type" value="Genomic_DNA"/>
</dbReference>
<gene>
    <name evidence="1" type="ORF">mPipKuh1_010072</name>
</gene>
<keyword evidence="2" id="KW-1185">Reference proteome</keyword>
<dbReference type="AlphaFoldDB" id="A0A7J7YME5"/>
<reference evidence="1 2" key="1">
    <citation type="journal article" date="2020" name="Nature">
        <title>Six reference-quality genomes reveal evolution of bat adaptations.</title>
        <authorList>
            <person name="Jebb D."/>
            <person name="Huang Z."/>
            <person name="Pippel M."/>
            <person name="Hughes G.M."/>
            <person name="Lavrichenko K."/>
            <person name="Devanna P."/>
            <person name="Winkler S."/>
            <person name="Jermiin L.S."/>
            <person name="Skirmuntt E.C."/>
            <person name="Katzourakis A."/>
            <person name="Burkitt-Gray L."/>
            <person name="Ray D.A."/>
            <person name="Sullivan K.A.M."/>
            <person name="Roscito J.G."/>
            <person name="Kirilenko B.M."/>
            <person name="Davalos L.M."/>
            <person name="Corthals A.P."/>
            <person name="Power M.L."/>
            <person name="Jones G."/>
            <person name="Ransome R.D."/>
            <person name="Dechmann D.K.N."/>
            <person name="Locatelli A.G."/>
            <person name="Puechmaille S.J."/>
            <person name="Fedrigo O."/>
            <person name="Jarvis E.D."/>
            <person name="Hiller M."/>
            <person name="Vernes S.C."/>
            <person name="Myers E.W."/>
            <person name="Teeling E.C."/>
        </authorList>
    </citation>
    <scope>NUCLEOTIDE SEQUENCE [LARGE SCALE GENOMIC DNA]</scope>
    <source>
        <strain evidence="1">MPipKuh1</strain>
        <tissue evidence="1">Flight muscle</tissue>
    </source>
</reference>
<organism evidence="1 2">
    <name type="scientific">Pipistrellus kuhlii</name>
    <name type="common">Kuhl's pipistrelle</name>
    <dbReference type="NCBI Taxonomy" id="59472"/>
    <lineage>
        <taxon>Eukaryota</taxon>
        <taxon>Metazoa</taxon>
        <taxon>Chordata</taxon>
        <taxon>Craniata</taxon>
        <taxon>Vertebrata</taxon>
        <taxon>Euteleostomi</taxon>
        <taxon>Mammalia</taxon>
        <taxon>Eutheria</taxon>
        <taxon>Laurasiatheria</taxon>
        <taxon>Chiroptera</taxon>
        <taxon>Yangochiroptera</taxon>
        <taxon>Vespertilionidae</taxon>
        <taxon>Pipistrellus</taxon>
    </lineage>
</organism>
<evidence type="ECO:0000313" key="1">
    <source>
        <dbReference type="EMBL" id="KAF6363074.1"/>
    </source>
</evidence>